<evidence type="ECO:0008006" key="3">
    <source>
        <dbReference type="Google" id="ProtNLM"/>
    </source>
</evidence>
<dbReference type="Proteomes" id="UP000199598">
    <property type="component" value="Unassembled WGS sequence"/>
</dbReference>
<sequence>MADFDLYAGIVQHSPKSCGAYCVNAALAQLGFMPKATDVNTLNAADLTKGYDVTTDPGRINLWRLSHLIYHRLQIAEVVTTQTYKVSGNLELDLTASPNPTALYKENDGTLDLENSPSGMVAVAKTIAPGLAKNITYYTAFGKALFNNFKVLNAAGGYLFNREEDLIQNKLGQTVTQSTVTSIPFQTNQVNLILVQYAGTHTMHWVAGTRHLTDTDKAMIYDPATGDVLEIATTGNFKPQTSSSAKPATKIGPNSYEFPGIWIRLGA</sequence>
<evidence type="ECO:0000313" key="1">
    <source>
        <dbReference type="EMBL" id="SFK71748.1"/>
    </source>
</evidence>
<accession>A0A1I4BSF4</accession>
<comment type="caution">
    <text evidence="1">The sequence shown here is derived from an EMBL/GenBank/DDBJ whole genome shotgun (WGS) entry which is preliminary data.</text>
</comment>
<gene>
    <name evidence="1" type="ORF">SAMN04488518_108132</name>
</gene>
<reference evidence="1 2" key="1">
    <citation type="submission" date="2016-10" db="EMBL/GenBank/DDBJ databases">
        <authorList>
            <person name="Varghese N."/>
            <person name="Submissions S."/>
        </authorList>
    </citation>
    <scope>NUCLEOTIDE SEQUENCE [LARGE SCALE GENOMIC DNA]</scope>
    <source>
        <strain evidence="1 2">DSM 16392</strain>
    </source>
</reference>
<dbReference type="RefSeq" id="WP_093520932.1">
    <property type="nucleotide sequence ID" value="NZ_FOSK01000008.1"/>
</dbReference>
<proteinExistence type="predicted"/>
<keyword evidence="2" id="KW-1185">Reference proteome</keyword>
<name>A0A1I4BSF4_9HYPH</name>
<organism evidence="1 2">
    <name type="scientific">Pseudovibrio ascidiaceicola</name>
    <dbReference type="NCBI Taxonomy" id="285279"/>
    <lineage>
        <taxon>Bacteria</taxon>
        <taxon>Pseudomonadati</taxon>
        <taxon>Pseudomonadota</taxon>
        <taxon>Alphaproteobacteria</taxon>
        <taxon>Hyphomicrobiales</taxon>
        <taxon>Stappiaceae</taxon>
        <taxon>Pseudovibrio</taxon>
    </lineage>
</organism>
<evidence type="ECO:0000313" key="2">
    <source>
        <dbReference type="Proteomes" id="UP000199598"/>
    </source>
</evidence>
<dbReference type="EMBL" id="FOSK01000008">
    <property type="protein sequence ID" value="SFK71748.1"/>
    <property type="molecule type" value="Genomic_DNA"/>
</dbReference>
<protein>
    <recommendedName>
        <fullName evidence="3">Peptidase C39-like domain-containing protein</fullName>
    </recommendedName>
</protein>